<accession>A0A8I6X2J1</accession>
<dbReference type="EnsemblPlants" id="HORVU.MOREX.r3.2HG0214500.1">
    <property type="protein sequence ID" value="HORVU.MOREX.r3.2HG0214500.1.CDS1"/>
    <property type="gene ID" value="HORVU.MOREX.r3.2HG0214500"/>
</dbReference>
<dbReference type="AlphaFoldDB" id="A0A8I6X2J1"/>
<evidence type="ECO:0000313" key="1">
    <source>
        <dbReference type="EnsemblPlants" id="HORVU.MOREX.r3.2HG0214500.1.CDS1"/>
    </source>
</evidence>
<reference evidence="1" key="2">
    <citation type="submission" date="2020-10" db="EMBL/GenBank/DDBJ databases">
        <authorList>
            <person name="Scholz U."/>
            <person name="Mascher M."/>
            <person name="Fiebig A."/>
        </authorList>
    </citation>
    <scope>NUCLEOTIDE SEQUENCE [LARGE SCALE GENOMIC DNA]</scope>
    <source>
        <strain evidence="1">cv. Morex</strain>
    </source>
</reference>
<proteinExistence type="predicted"/>
<dbReference type="PANTHER" id="PTHR34591:SF30">
    <property type="entry name" value="OS02G0149500 PROTEIN"/>
    <property type="match status" value="1"/>
</dbReference>
<protein>
    <submittedName>
        <fullName evidence="1">Uncharacterized protein</fullName>
    </submittedName>
</protein>
<dbReference type="Proteomes" id="UP000011116">
    <property type="component" value="Chromosome 2H"/>
</dbReference>
<sequence length="138" mass="16212">MHILSHRSSNSEVHGSWVLEDINYHSCHDWFPDYKEQAPRGKGFEWDSDNEDVLDTNGKIERSCSGHIDIIGFHPQKEVLFLSESLKRGFAYHLSTSKLQYLGYMYPTQYEWFAEGHELIEHSFPYTPCWATEFPTHN</sequence>
<evidence type="ECO:0000313" key="2">
    <source>
        <dbReference type="Proteomes" id="UP000011116"/>
    </source>
</evidence>
<reference evidence="1" key="3">
    <citation type="submission" date="2022-01" db="UniProtKB">
        <authorList>
            <consortium name="EnsemblPlants"/>
        </authorList>
    </citation>
    <scope>IDENTIFICATION</scope>
    <source>
        <strain evidence="1">subsp. vulgare</strain>
    </source>
</reference>
<organism evidence="1 2">
    <name type="scientific">Hordeum vulgare subsp. vulgare</name>
    <name type="common">Domesticated barley</name>
    <dbReference type="NCBI Taxonomy" id="112509"/>
    <lineage>
        <taxon>Eukaryota</taxon>
        <taxon>Viridiplantae</taxon>
        <taxon>Streptophyta</taxon>
        <taxon>Embryophyta</taxon>
        <taxon>Tracheophyta</taxon>
        <taxon>Spermatophyta</taxon>
        <taxon>Magnoliopsida</taxon>
        <taxon>Liliopsida</taxon>
        <taxon>Poales</taxon>
        <taxon>Poaceae</taxon>
        <taxon>BOP clade</taxon>
        <taxon>Pooideae</taxon>
        <taxon>Triticodae</taxon>
        <taxon>Triticeae</taxon>
        <taxon>Hordeinae</taxon>
        <taxon>Hordeum</taxon>
    </lineage>
</organism>
<reference evidence="2" key="1">
    <citation type="journal article" date="2012" name="Nature">
        <title>A physical, genetic and functional sequence assembly of the barley genome.</title>
        <authorList>
            <consortium name="The International Barley Genome Sequencing Consortium"/>
            <person name="Mayer K.F."/>
            <person name="Waugh R."/>
            <person name="Brown J.W."/>
            <person name="Schulman A."/>
            <person name="Langridge P."/>
            <person name="Platzer M."/>
            <person name="Fincher G.B."/>
            <person name="Muehlbauer G.J."/>
            <person name="Sato K."/>
            <person name="Close T.J."/>
            <person name="Wise R.P."/>
            <person name="Stein N."/>
        </authorList>
    </citation>
    <scope>NUCLEOTIDE SEQUENCE [LARGE SCALE GENOMIC DNA]</scope>
    <source>
        <strain evidence="2">cv. Morex</strain>
    </source>
</reference>
<dbReference type="Gramene" id="HORVU.MOREX.r3.2HG0214500.1">
    <property type="protein sequence ID" value="HORVU.MOREX.r3.2HG0214500.1.CDS1"/>
    <property type="gene ID" value="HORVU.MOREX.r3.2HG0214500"/>
</dbReference>
<name>A0A8I6X2J1_HORVV</name>
<dbReference type="PANTHER" id="PTHR34591">
    <property type="entry name" value="OS03G0653100 PROTEIN-RELATED"/>
    <property type="match status" value="1"/>
</dbReference>
<keyword evidence="2" id="KW-1185">Reference proteome</keyword>